<dbReference type="VEuPathDB" id="GiardiaDB:GL50803_00101768"/>
<dbReference type="VEuPathDB" id="GiardiaDB:QR46_2284"/>
<comment type="caution">
    <text evidence="1">The sequence shown here is derived from an EMBL/GenBank/DDBJ whole genome shotgun (WGS) entry which is preliminary data.</text>
</comment>
<protein>
    <submittedName>
        <fullName evidence="1">Uncharacterized protein</fullName>
    </submittedName>
</protein>
<reference evidence="1 2" key="2">
    <citation type="journal article" date="2013" name="Genome Biol. Evol.">
        <title>Genome sequencing of Giardia lamblia genotypes A2 and B isolates (DH and GS) and comparative analysis with the genomes of genotypes A1 and E (WB and Pig).</title>
        <authorList>
            <person name="Adam R.D."/>
            <person name="Dahlstrom E.W."/>
            <person name="Martens C.A."/>
            <person name="Bruno D.P."/>
            <person name="Barbian K.D."/>
            <person name="Ricklefs S.M."/>
            <person name="Hernandez M.M."/>
            <person name="Narla N.P."/>
            <person name="Patel R.B."/>
            <person name="Porcella S.F."/>
            <person name="Nash T.E."/>
        </authorList>
    </citation>
    <scope>NUCLEOTIDE SEQUENCE [LARGE SCALE GENOMIC DNA]</scope>
    <source>
        <strain evidence="1 2">DH</strain>
    </source>
</reference>
<dbReference type="EMBL" id="AHGT01000024">
    <property type="protein sequence ID" value="ESU37597.1"/>
    <property type="molecule type" value="Genomic_DNA"/>
</dbReference>
<sequence length="172" mass="19451">MQSLLCTVLLKSFRMAPLNPAGVSTGAGNHALSSFLFDAVTYLQENGLLIAKDPAGSDSQKVREINEFFSGMIKQIVNSIARDITAFYLVPGKPRMLRLTDRHILSVLPTQSGIQAATKRRIERIPKQLEIAKLERLRNSKFFMATNGYNIDNYLYYFSEGFAFYDRMLKSE</sequence>
<accession>V6TGW0</accession>
<gene>
    <name evidence="1" type="ORF">DHA2_101768</name>
</gene>
<reference evidence="2" key="1">
    <citation type="submission" date="2012-02" db="EMBL/GenBank/DDBJ databases">
        <title>Genome sequencing of Giardia lamblia Genotypes A2 and B isolates (DH and GS) and comparative analysis with the genomes of Genotypes A1 and E (WB and Pig).</title>
        <authorList>
            <person name="Adam R."/>
            <person name="Dahlstrom E."/>
            <person name="Martens C."/>
            <person name="Bruno D."/>
            <person name="Barbian K."/>
            <person name="Porcella S.F."/>
            <person name="Nash T."/>
        </authorList>
    </citation>
    <scope>NUCLEOTIDE SEQUENCE</scope>
    <source>
        <strain evidence="2">DH</strain>
    </source>
</reference>
<dbReference type="AlphaFoldDB" id="V6TGW0"/>
<proteinExistence type="predicted"/>
<evidence type="ECO:0000313" key="2">
    <source>
        <dbReference type="Proteomes" id="UP000018320"/>
    </source>
</evidence>
<name>V6TGW0_GIAIN</name>
<dbReference type="VEuPathDB" id="GiardiaDB:DHA2_101768"/>
<organism evidence="1 2">
    <name type="scientific">Giardia intestinalis</name>
    <name type="common">Giardia lamblia</name>
    <dbReference type="NCBI Taxonomy" id="5741"/>
    <lineage>
        <taxon>Eukaryota</taxon>
        <taxon>Metamonada</taxon>
        <taxon>Diplomonadida</taxon>
        <taxon>Hexamitidae</taxon>
        <taxon>Giardiinae</taxon>
        <taxon>Giardia</taxon>
    </lineage>
</organism>
<evidence type="ECO:0000313" key="1">
    <source>
        <dbReference type="EMBL" id="ESU37597.1"/>
    </source>
</evidence>
<dbReference type="Proteomes" id="UP000018320">
    <property type="component" value="Unassembled WGS sequence"/>
</dbReference>
<dbReference type="VEuPathDB" id="GiardiaDB:GL50581_2997"/>